<gene>
    <name evidence="1" type="ORF">WKI47_12335</name>
</gene>
<comment type="caution">
    <text evidence="1">The sequence shown here is derived from an EMBL/GenBank/DDBJ whole genome shotgun (WGS) entry which is preliminary data.</text>
</comment>
<keyword evidence="2" id="KW-1185">Reference proteome</keyword>
<sequence>MSEIVRYGPKEWTMYVKGTLPEATRDNLESLLNNGDELAFEHYMAALENVGGDLPDQTDETAFIERVMIAIPEQPSTAGKSRFGRKWTEPVFLYTVAAAAALLLTFTGAFDRLSEQAQRAADEAGKVSYSQMLADGASGWLSGFKARGDK</sequence>
<evidence type="ECO:0000313" key="2">
    <source>
        <dbReference type="Proteomes" id="UP001380953"/>
    </source>
</evidence>
<accession>A0ACC6PD07</accession>
<proteinExistence type="predicted"/>
<dbReference type="EMBL" id="JBBKAR010000033">
    <property type="protein sequence ID" value="MEJ8304687.1"/>
    <property type="molecule type" value="Genomic_DNA"/>
</dbReference>
<dbReference type="Proteomes" id="UP001380953">
    <property type="component" value="Unassembled WGS sequence"/>
</dbReference>
<evidence type="ECO:0000313" key="1">
    <source>
        <dbReference type="EMBL" id="MEJ8304687.1"/>
    </source>
</evidence>
<name>A0ACC6PD07_9BACL</name>
<reference evidence="1" key="1">
    <citation type="submission" date="2024-03" db="EMBL/GenBank/DDBJ databases">
        <title>Whole genome sequecning of epiphytes from Marcgravia umbellata leaves.</title>
        <authorList>
            <person name="Kumar G."/>
            <person name="Savka M.A."/>
        </authorList>
    </citation>
    <scope>NUCLEOTIDE SEQUENCE</scope>
    <source>
        <strain evidence="1">RIT_BL5</strain>
    </source>
</reference>
<organism evidence="1 2">
    <name type="scientific">Saccharibacillus sacchari</name>
    <dbReference type="NCBI Taxonomy" id="456493"/>
    <lineage>
        <taxon>Bacteria</taxon>
        <taxon>Bacillati</taxon>
        <taxon>Bacillota</taxon>
        <taxon>Bacilli</taxon>
        <taxon>Bacillales</taxon>
        <taxon>Paenibacillaceae</taxon>
        <taxon>Saccharibacillus</taxon>
    </lineage>
</organism>
<protein>
    <submittedName>
        <fullName evidence="1">Uncharacterized protein</fullName>
    </submittedName>
</protein>